<keyword evidence="3" id="KW-1185">Reference proteome</keyword>
<dbReference type="Proteomes" id="UP000241890">
    <property type="component" value="Unassembled WGS sequence"/>
</dbReference>
<sequence length="124" mass="13382">MSGPPNTRSMTPNGGEGVARTSVFVGKFPQMLFAWPSDRMGNAQRLGNPERTKGDPYTSTPPINELARLLDATCAAKVACMHEYVAVRQAAQFLMLAVRIGENHEPHGDGIADLHSAHRPDVGD</sequence>
<gene>
    <name evidence="2" type="ORF">FCC1311_112792</name>
</gene>
<proteinExistence type="predicted"/>
<evidence type="ECO:0000256" key="1">
    <source>
        <dbReference type="SAM" id="MobiDB-lite"/>
    </source>
</evidence>
<protein>
    <submittedName>
        <fullName evidence="2">Uncharacterized protein</fullName>
    </submittedName>
</protein>
<comment type="caution">
    <text evidence="2">The sequence shown here is derived from an EMBL/GenBank/DDBJ whole genome shotgun (WGS) entry which is preliminary data.</text>
</comment>
<dbReference type="InParanoid" id="A0A2R5GW46"/>
<reference evidence="2 3" key="1">
    <citation type="submission" date="2017-12" db="EMBL/GenBank/DDBJ databases">
        <title>Sequencing, de novo assembly and annotation of complete genome of a new Thraustochytrid species, strain FCC1311.</title>
        <authorList>
            <person name="Sedici K."/>
            <person name="Godart F."/>
            <person name="Aiese Cigliano R."/>
            <person name="Sanseverino W."/>
            <person name="Barakat M."/>
            <person name="Ortet P."/>
            <person name="Marechal E."/>
            <person name="Cagnac O."/>
            <person name="Amato A."/>
        </authorList>
    </citation>
    <scope>NUCLEOTIDE SEQUENCE [LARGE SCALE GENOMIC DNA]</scope>
</reference>
<accession>A0A2R5GW46</accession>
<feature type="region of interest" description="Disordered" evidence="1">
    <location>
        <begin position="39"/>
        <end position="60"/>
    </location>
</feature>
<evidence type="ECO:0000313" key="2">
    <source>
        <dbReference type="EMBL" id="GBG35056.1"/>
    </source>
</evidence>
<dbReference type="AlphaFoldDB" id="A0A2R5GW46"/>
<name>A0A2R5GW46_9STRA</name>
<dbReference type="EMBL" id="BEYU01000270">
    <property type="protein sequence ID" value="GBG35056.1"/>
    <property type="molecule type" value="Genomic_DNA"/>
</dbReference>
<evidence type="ECO:0000313" key="3">
    <source>
        <dbReference type="Proteomes" id="UP000241890"/>
    </source>
</evidence>
<organism evidence="2 3">
    <name type="scientific">Hondaea fermentalgiana</name>
    <dbReference type="NCBI Taxonomy" id="2315210"/>
    <lineage>
        <taxon>Eukaryota</taxon>
        <taxon>Sar</taxon>
        <taxon>Stramenopiles</taxon>
        <taxon>Bigyra</taxon>
        <taxon>Labyrinthulomycetes</taxon>
        <taxon>Thraustochytrida</taxon>
        <taxon>Thraustochytriidae</taxon>
        <taxon>Hondaea</taxon>
    </lineage>
</organism>